<dbReference type="Pfam" id="PF03466">
    <property type="entry name" value="LysR_substrate"/>
    <property type="match status" value="1"/>
</dbReference>
<sequence>MDNSQIDMNLLRLFEAVYRLGSVSRAAEALGLSQPAASQGLARLRHAVGDALFVRSGTGMRPTLRAEQLAGAIQPALSAIQSALAVKDEFDPLQSRITVRLHLSDIGEARLLPDLVATLHREAPGMRLHTEPLPHEEIADALATGKIHFALGFLPSVTETERVELLRDRYAVVVRAGHPLLAQGTRIAAIQDLKRLEYVAVRSHSETLRILGQLGLDSRLALTSAHFLALPAIIVKTDFAVVMPHAIAQRFMDARRYALLSTSLPNSRFTVSMHWNRRFDNDPAHRWMRQLFVSLFRNGARPGRAAQGRRAK</sequence>
<organism evidence="6 7">
    <name type="scientific">Pigmentiphaga humi</name>
    <dbReference type="NCBI Taxonomy" id="2478468"/>
    <lineage>
        <taxon>Bacteria</taxon>
        <taxon>Pseudomonadati</taxon>
        <taxon>Pseudomonadota</taxon>
        <taxon>Betaproteobacteria</taxon>
        <taxon>Burkholderiales</taxon>
        <taxon>Alcaligenaceae</taxon>
        <taxon>Pigmentiphaga</taxon>
    </lineage>
</organism>
<reference evidence="6 7" key="1">
    <citation type="submission" date="2018-10" db="EMBL/GenBank/DDBJ databases">
        <authorList>
            <person name="Criscuolo A."/>
        </authorList>
    </citation>
    <scope>NUCLEOTIDE SEQUENCE [LARGE SCALE GENOMIC DNA]</scope>
    <source>
        <strain evidence="6">DnA1</strain>
    </source>
</reference>
<dbReference type="RefSeq" id="WP_124077917.1">
    <property type="nucleotide sequence ID" value="NZ_UWPJ01000008.1"/>
</dbReference>
<dbReference type="InterPro" id="IPR005119">
    <property type="entry name" value="LysR_subst-bd"/>
</dbReference>
<dbReference type="PROSITE" id="PS50931">
    <property type="entry name" value="HTH_LYSR"/>
    <property type="match status" value="1"/>
</dbReference>
<name>A0A3P4AY18_9BURK</name>
<dbReference type="EMBL" id="UWPJ01000008">
    <property type="protein sequence ID" value="VCU68682.1"/>
    <property type="molecule type" value="Genomic_DNA"/>
</dbReference>
<keyword evidence="2" id="KW-0805">Transcription regulation</keyword>
<dbReference type="Proteomes" id="UP000277294">
    <property type="component" value="Unassembled WGS sequence"/>
</dbReference>
<evidence type="ECO:0000313" key="6">
    <source>
        <dbReference type="EMBL" id="VCU68682.1"/>
    </source>
</evidence>
<dbReference type="PANTHER" id="PTHR30118:SF15">
    <property type="entry name" value="TRANSCRIPTIONAL REGULATORY PROTEIN"/>
    <property type="match status" value="1"/>
</dbReference>
<protein>
    <submittedName>
        <fullName evidence="6">Nodulation protein D 2</fullName>
    </submittedName>
</protein>
<dbReference type="SUPFAM" id="SSF46785">
    <property type="entry name" value="Winged helix' DNA-binding domain"/>
    <property type="match status" value="1"/>
</dbReference>
<dbReference type="PRINTS" id="PR00039">
    <property type="entry name" value="HTHLYSR"/>
</dbReference>
<dbReference type="OrthoDB" id="8583877at2"/>
<dbReference type="Gene3D" id="1.10.10.10">
    <property type="entry name" value="Winged helix-like DNA-binding domain superfamily/Winged helix DNA-binding domain"/>
    <property type="match status" value="1"/>
</dbReference>
<feature type="domain" description="HTH lysR-type" evidence="5">
    <location>
        <begin position="6"/>
        <end position="63"/>
    </location>
</feature>
<dbReference type="Pfam" id="PF00126">
    <property type="entry name" value="HTH_1"/>
    <property type="match status" value="1"/>
</dbReference>
<accession>A0A3P4AY18</accession>
<evidence type="ECO:0000313" key="7">
    <source>
        <dbReference type="Proteomes" id="UP000277294"/>
    </source>
</evidence>
<dbReference type="PANTHER" id="PTHR30118">
    <property type="entry name" value="HTH-TYPE TRANSCRIPTIONAL REGULATOR LEUO-RELATED"/>
    <property type="match status" value="1"/>
</dbReference>
<dbReference type="InterPro" id="IPR036388">
    <property type="entry name" value="WH-like_DNA-bd_sf"/>
</dbReference>
<dbReference type="Gene3D" id="3.40.190.10">
    <property type="entry name" value="Periplasmic binding protein-like II"/>
    <property type="match status" value="2"/>
</dbReference>
<keyword evidence="4" id="KW-0804">Transcription</keyword>
<dbReference type="InterPro" id="IPR000847">
    <property type="entry name" value="LysR_HTH_N"/>
</dbReference>
<dbReference type="InterPro" id="IPR050389">
    <property type="entry name" value="LysR-type_TF"/>
</dbReference>
<dbReference type="InterPro" id="IPR036390">
    <property type="entry name" value="WH_DNA-bd_sf"/>
</dbReference>
<gene>
    <name evidence="6" type="primary">nodD2_2</name>
    <name evidence="6" type="ORF">PIGHUM_00740</name>
</gene>
<evidence type="ECO:0000259" key="5">
    <source>
        <dbReference type="PROSITE" id="PS50931"/>
    </source>
</evidence>
<dbReference type="AlphaFoldDB" id="A0A3P4AY18"/>
<proteinExistence type="inferred from homology"/>
<evidence type="ECO:0000256" key="4">
    <source>
        <dbReference type="ARBA" id="ARBA00023163"/>
    </source>
</evidence>
<evidence type="ECO:0000256" key="3">
    <source>
        <dbReference type="ARBA" id="ARBA00023125"/>
    </source>
</evidence>
<dbReference type="SUPFAM" id="SSF53850">
    <property type="entry name" value="Periplasmic binding protein-like II"/>
    <property type="match status" value="1"/>
</dbReference>
<dbReference type="GO" id="GO:0003677">
    <property type="term" value="F:DNA binding"/>
    <property type="evidence" value="ECO:0007669"/>
    <property type="project" value="UniProtKB-KW"/>
</dbReference>
<comment type="similarity">
    <text evidence="1">Belongs to the LysR transcriptional regulatory family.</text>
</comment>
<keyword evidence="3" id="KW-0238">DNA-binding</keyword>
<dbReference type="GO" id="GO:0003700">
    <property type="term" value="F:DNA-binding transcription factor activity"/>
    <property type="evidence" value="ECO:0007669"/>
    <property type="project" value="InterPro"/>
</dbReference>
<evidence type="ECO:0000256" key="2">
    <source>
        <dbReference type="ARBA" id="ARBA00023015"/>
    </source>
</evidence>
<evidence type="ECO:0000256" key="1">
    <source>
        <dbReference type="ARBA" id="ARBA00009437"/>
    </source>
</evidence>
<keyword evidence="7" id="KW-1185">Reference proteome</keyword>